<feature type="compositionally biased region" description="Low complexity" evidence="1">
    <location>
        <begin position="439"/>
        <end position="451"/>
    </location>
</feature>
<keyword evidence="4" id="KW-1185">Reference proteome</keyword>
<organism evidence="3 4">
    <name type="scientific">Rhodospirillum centenum (strain ATCC 51521 / SW)</name>
    <dbReference type="NCBI Taxonomy" id="414684"/>
    <lineage>
        <taxon>Bacteria</taxon>
        <taxon>Pseudomonadati</taxon>
        <taxon>Pseudomonadota</taxon>
        <taxon>Alphaproteobacteria</taxon>
        <taxon>Rhodospirillales</taxon>
        <taxon>Rhodospirillaceae</taxon>
        <taxon>Rhodospirillum</taxon>
    </lineage>
</organism>
<name>B6IU76_RHOCS</name>
<reference evidence="3 4" key="1">
    <citation type="journal article" date="2010" name="BMC Genomics">
        <title>Metabolic flexibility revealed in the genome of the cyst-forming alpha-1 proteobacterium Rhodospirillum centenum.</title>
        <authorList>
            <person name="Lu Y.K."/>
            <person name="Marden J."/>
            <person name="Han M."/>
            <person name="Swingley W.D."/>
            <person name="Mastrian S.D."/>
            <person name="Chowdhury S.R."/>
            <person name="Hao J."/>
            <person name="Helmy T."/>
            <person name="Kim S."/>
            <person name="Kurdoglu A.A."/>
            <person name="Matthies H.J."/>
            <person name="Rollo D."/>
            <person name="Stothard P."/>
            <person name="Blankenship R.E."/>
            <person name="Bauer C.E."/>
            <person name="Touchman J.W."/>
        </authorList>
    </citation>
    <scope>NUCLEOTIDE SEQUENCE [LARGE SCALE GENOMIC DNA]</scope>
    <source>
        <strain evidence="4">ATCC 51521 / SW</strain>
    </source>
</reference>
<evidence type="ECO:0000256" key="1">
    <source>
        <dbReference type="SAM" id="MobiDB-lite"/>
    </source>
</evidence>
<evidence type="ECO:0000256" key="2">
    <source>
        <dbReference type="SAM" id="Phobius"/>
    </source>
</evidence>
<evidence type="ECO:0008006" key="5">
    <source>
        <dbReference type="Google" id="ProtNLM"/>
    </source>
</evidence>
<accession>B6IU76</accession>
<keyword evidence="2" id="KW-0812">Transmembrane</keyword>
<dbReference type="AlphaFoldDB" id="B6IU76"/>
<feature type="transmembrane region" description="Helical" evidence="2">
    <location>
        <begin position="228"/>
        <end position="248"/>
    </location>
</feature>
<dbReference type="NCBIfam" id="TIGR04370">
    <property type="entry name" value="glyco_rpt_poly"/>
    <property type="match status" value="1"/>
</dbReference>
<evidence type="ECO:0000313" key="3">
    <source>
        <dbReference type="EMBL" id="ACI99953.1"/>
    </source>
</evidence>
<sequence length="451" mass="49901">MQAPTFPAAAPRAARNSPAGILLPGADGRPVANVGNPAYAVAAFLMLTLLPYLVPMEYMEIVKMVGPLEHLLTCLVLAGLLLGAYALYTAVLDPRFDPRPERLEAPFRDTLYLFMRILIWVAVVANVGILAWCIPHYSGSIFSMKAAMADLGGVNILSQSYLFAIGPFLYLSLARQRPYRRELLWLAVVLAVRAFLLAERLALMEFAVVALVSLALLRQMLIPLTRLVLIGVAVPVLFVTAEIFRSFYAKFVRDTGWGHLDLGFILQWNLERLALYYTDVTNKFYFMLKEQYFYTTEFYLRGLRSIGARFGLAEEEAQSQINILIEQYDVGNEEMTNPGGLAVLLSDFGWWGAGVLALLVTLLFLTHLRASRGHLVSLAVYPVLFLTMVELPRFVYLYSSRCITPFVLFLLAWIAARLISQDARFQPSAPRAPAPGAPVPGASAAPGSLGA</sequence>
<feature type="region of interest" description="Disordered" evidence="1">
    <location>
        <begin position="429"/>
        <end position="451"/>
    </location>
</feature>
<dbReference type="KEGG" id="rce:RC1_2573"/>
<feature type="transmembrane region" description="Helical" evidence="2">
    <location>
        <begin position="348"/>
        <end position="366"/>
    </location>
</feature>
<dbReference type="HOGENOM" id="CLU_606734_0_0_5"/>
<dbReference type="RefSeq" id="WP_012567735.1">
    <property type="nucleotide sequence ID" value="NC_011420.2"/>
</dbReference>
<feature type="transmembrane region" description="Helical" evidence="2">
    <location>
        <begin position="111"/>
        <end position="134"/>
    </location>
</feature>
<feature type="transmembrane region" description="Helical" evidence="2">
    <location>
        <begin position="71"/>
        <end position="91"/>
    </location>
</feature>
<feature type="transmembrane region" description="Helical" evidence="2">
    <location>
        <begin position="395"/>
        <end position="416"/>
    </location>
</feature>
<evidence type="ECO:0000313" key="4">
    <source>
        <dbReference type="Proteomes" id="UP000001591"/>
    </source>
</evidence>
<dbReference type="Proteomes" id="UP000001591">
    <property type="component" value="Chromosome"/>
</dbReference>
<gene>
    <name evidence="3" type="ordered locus">RC1_2573</name>
</gene>
<dbReference type="EMBL" id="CP000613">
    <property type="protein sequence ID" value="ACI99953.1"/>
    <property type="molecule type" value="Genomic_DNA"/>
</dbReference>
<keyword evidence="2" id="KW-1133">Transmembrane helix</keyword>
<keyword evidence="2" id="KW-0472">Membrane</keyword>
<feature type="transmembrane region" description="Helical" evidence="2">
    <location>
        <begin position="38"/>
        <end position="59"/>
    </location>
</feature>
<feature type="transmembrane region" description="Helical" evidence="2">
    <location>
        <begin position="183"/>
        <end position="216"/>
    </location>
</feature>
<feature type="transmembrane region" description="Helical" evidence="2">
    <location>
        <begin position="146"/>
        <end position="171"/>
    </location>
</feature>
<proteinExistence type="predicted"/>
<protein>
    <recommendedName>
        <fullName evidence="5">Oligosaccharide repeat unit polymerase</fullName>
    </recommendedName>
</protein>
<dbReference type="STRING" id="414684.RC1_2573"/>